<dbReference type="KEGG" id="mjl:Mjls_4201"/>
<keyword evidence="2" id="KW-0560">Oxidoreductase</keyword>
<name>A0A5Q5CKG7_MYCSJ</name>
<dbReference type="Pfam" id="PF01613">
    <property type="entry name" value="Flavin_Reduct"/>
    <property type="match status" value="1"/>
</dbReference>
<dbReference type="SUPFAM" id="SSF50475">
    <property type="entry name" value="FMN-binding split barrel"/>
    <property type="match status" value="1"/>
</dbReference>
<sequence length="186" mass="19759">MADPKQRVTELDPISTDRRVLRTAFGSFPSGVTAVCGVGADGDPVGMAASSFVSLSLDPPLVAVCIQKTSTSWPRLRRLRRLGLSVLAQDQEDACVRLSGKGDRFSDIDWVPTADGAVFVSGASVWLECSLFNEVPGGDHTIAMLEIHRLHTEPGVAPLVFHGSAFRRLEVAVDTEVASGSPGSPM</sequence>
<dbReference type="GO" id="GO:0010181">
    <property type="term" value="F:FMN binding"/>
    <property type="evidence" value="ECO:0007669"/>
    <property type="project" value="InterPro"/>
</dbReference>
<dbReference type="EMBL" id="CP000580">
    <property type="protein sequence ID" value="ABN99973.1"/>
    <property type="molecule type" value="Genomic_DNA"/>
</dbReference>
<dbReference type="GO" id="GO:0042602">
    <property type="term" value="F:riboflavin reductase (NADPH) activity"/>
    <property type="evidence" value="ECO:0007669"/>
    <property type="project" value="TreeGrafter"/>
</dbReference>
<evidence type="ECO:0000256" key="1">
    <source>
        <dbReference type="ARBA" id="ARBA00008898"/>
    </source>
</evidence>
<dbReference type="PANTHER" id="PTHR30466">
    <property type="entry name" value="FLAVIN REDUCTASE"/>
    <property type="match status" value="1"/>
</dbReference>
<feature type="domain" description="Flavin reductase like" evidence="3">
    <location>
        <begin position="25"/>
        <end position="168"/>
    </location>
</feature>
<dbReference type="InterPro" id="IPR012349">
    <property type="entry name" value="Split_barrel_FMN-bd"/>
</dbReference>
<dbReference type="Gene3D" id="2.30.110.10">
    <property type="entry name" value="Electron Transport, Fmn-binding Protein, Chain A"/>
    <property type="match status" value="1"/>
</dbReference>
<dbReference type="InterPro" id="IPR002563">
    <property type="entry name" value="Flavin_Rdtase-like_dom"/>
</dbReference>
<evidence type="ECO:0000256" key="2">
    <source>
        <dbReference type="ARBA" id="ARBA00023002"/>
    </source>
</evidence>
<organism evidence="4">
    <name type="scientific">Mycobacterium sp. (strain JLS)</name>
    <dbReference type="NCBI Taxonomy" id="164757"/>
    <lineage>
        <taxon>Bacteria</taxon>
        <taxon>Bacillati</taxon>
        <taxon>Actinomycetota</taxon>
        <taxon>Actinomycetes</taxon>
        <taxon>Mycobacteriales</taxon>
        <taxon>Mycobacteriaceae</taxon>
        <taxon>Mycobacterium</taxon>
    </lineage>
</organism>
<reference evidence="4" key="1">
    <citation type="submission" date="2007-02" db="EMBL/GenBank/DDBJ databases">
        <title>Complete sequence of Mycobacterium sp. JLS.</title>
        <authorList>
            <consortium name="US DOE Joint Genome Institute"/>
            <person name="Copeland A."/>
            <person name="Lucas S."/>
            <person name="Lapidus A."/>
            <person name="Barry K."/>
            <person name="Detter J.C."/>
            <person name="Glavina del Rio T."/>
            <person name="Hammon N."/>
            <person name="Israni S."/>
            <person name="Dalin E."/>
            <person name="Tice H."/>
            <person name="Pitluck S."/>
            <person name="Chain P."/>
            <person name="Malfatti S."/>
            <person name="Shin M."/>
            <person name="Vergez L."/>
            <person name="Schmutz J."/>
            <person name="Larimer F."/>
            <person name="Land M."/>
            <person name="Hauser L."/>
            <person name="Kyrpides N."/>
            <person name="Mikhailova N."/>
            <person name="Miller C.D."/>
            <person name="Anderson A.J."/>
            <person name="Sims R.C."/>
            <person name="Richardson P."/>
        </authorList>
    </citation>
    <scope>NUCLEOTIDE SEQUENCE [LARGE SCALE GENOMIC DNA]</scope>
    <source>
        <strain evidence="4">JLS</strain>
    </source>
</reference>
<proteinExistence type="inferred from homology"/>
<evidence type="ECO:0000259" key="3">
    <source>
        <dbReference type="SMART" id="SM00903"/>
    </source>
</evidence>
<gene>
    <name evidence="4" type="ordered locus">Mjls_4201</name>
</gene>
<dbReference type="AlphaFoldDB" id="A0A5Q5CKG7"/>
<dbReference type="InterPro" id="IPR050268">
    <property type="entry name" value="NADH-dep_flavin_reductase"/>
</dbReference>
<protein>
    <submittedName>
        <fullName evidence="4">Flavin reductase domain protein, FMN-binding protein</fullName>
    </submittedName>
</protein>
<accession>A0A5Q5CKG7</accession>
<dbReference type="SMART" id="SM00903">
    <property type="entry name" value="Flavin_Reduct"/>
    <property type="match status" value="1"/>
</dbReference>
<evidence type="ECO:0000313" key="4">
    <source>
        <dbReference type="EMBL" id="ABN99973.1"/>
    </source>
</evidence>
<dbReference type="PANTHER" id="PTHR30466:SF11">
    <property type="entry name" value="FLAVIN-DEPENDENT MONOOXYGENASE, REDUCTASE SUBUNIT HSAB"/>
    <property type="match status" value="1"/>
</dbReference>
<comment type="similarity">
    <text evidence="1">Belongs to the non-flavoprotein flavin reductase family.</text>
</comment>